<protein>
    <submittedName>
        <fullName evidence="1">PqqD family protein</fullName>
    </submittedName>
</protein>
<dbReference type="Gene3D" id="1.10.10.1150">
    <property type="entry name" value="Coenzyme PQQ synthesis protein D (PqqD)"/>
    <property type="match status" value="1"/>
</dbReference>
<sequence>MKISSNYVIREIAGDYIIVPIGQAVFDFQGLITVNEIGAFIWKLLQENDLTLNEIETAIKDEYEVESSVVKKDVIDFLNQLIKYRILLNDDKVVGEMFNEKEV</sequence>
<proteinExistence type="predicted"/>
<comment type="caution">
    <text evidence="1">The sequence shown here is derived from an EMBL/GenBank/DDBJ whole genome shotgun (WGS) entry which is preliminary data.</text>
</comment>
<accession>A0A921KIT0</accession>
<dbReference type="InterPro" id="IPR008792">
    <property type="entry name" value="PQQD"/>
</dbReference>
<organism evidence="1 2">
    <name type="scientific">Thomasclavelia spiroformis</name>
    <dbReference type="NCBI Taxonomy" id="29348"/>
    <lineage>
        <taxon>Bacteria</taxon>
        <taxon>Bacillati</taxon>
        <taxon>Bacillota</taxon>
        <taxon>Erysipelotrichia</taxon>
        <taxon>Erysipelotrichales</taxon>
        <taxon>Coprobacillaceae</taxon>
        <taxon>Thomasclavelia</taxon>
    </lineage>
</organism>
<dbReference type="Proteomes" id="UP000749320">
    <property type="component" value="Unassembled WGS sequence"/>
</dbReference>
<dbReference type="EMBL" id="DYWV01000080">
    <property type="protein sequence ID" value="HJF39746.1"/>
    <property type="molecule type" value="Genomic_DNA"/>
</dbReference>
<gene>
    <name evidence="1" type="ORF">K8V91_02375</name>
</gene>
<dbReference type="Pfam" id="PF05402">
    <property type="entry name" value="PqqD"/>
    <property type="match status" value="1"/>
</dbReference>
<dbReference type="AlphaFoldDB" id="A0A921KIT0"/>
<reference evidence="1" key="1">
    <citation type="journal article" date="2021" name="PeerJ">
        <title>Extensive microbial diversity within the chicken gut microbiome revealed by metagenomics and culture.</title>
        <authorList>
            <person name="Gilroy R."/>
            <person name="Ravi A."/>
            <person name="Getino M."/>
            <person name="Pursley I."/>
            <person name="Horton D.L."/>
            <person name="Alikhan N.F."/>
            <person name="Baker D."/>
            <person name="Gharbi K."/>
            <person name="Hall N."/>
            <person name="Watson M."/>
            <person name="Adriaenssens E.M."/>
            <person name="Foster-Nyarko E."/>
            <person name="Jarju S."/>
            <person name="Secka A."/>
            <person name="Antonio M."/>
            <person name="Oren A."/>
            <person name="Chaudhuri R.R."/>
            <person name="La Ragione R."/>
            <person name="Hildebrand F."/>
            <person name="Pallen M.J."/>
        </authorList>
    </citation>
    <scope>NUCLEOTIDE SEQUENCE</scope>
    <source>
        <strain evidence="1">CHK193-16274</strain>
    </source>
</reference>
<evidence type="ECO:0000313" key="2">
    <source>
        <dbReference type="Proteomes" id="UP000749320"/>
    </source>
</evidence>
<dbReference type="InterPro" id="IPR041881">
    <property type="entry name" value="PqqD_sf"/>
</dbReference>
<dbReference type="RefSeq" id="WP_191376100.1">
    <property type="nucleotide sequence ID" value="NZ_CAJFOD010000069.1"/>
</dbReference>
<evidence type="ECO:0000313" key="1">
    <source>
        <dbReference type="EMBL" id="HJF39746.1"/>
    </source>
</evidence>
<name>A0A921KIT0_9FIRM</name>
<reference evidence="1" key="2">
    <citation type="submission" date="2021-09" db="EMBL/GenBank/DDBJ databases">
        <authorList>
            <person name="Gilroy R."/>
        </authorList>
    </citation>
    <scope>NUCLEOTIDE SEQUENCE</scope>
    <source>
        <strain evidence="1">CHK193-16274</strain>
    </source>
</reference>